<dbReference type="InterPro" id="IPR050060">
    <property type="entry name" value="Phosphoglucosamine_mutase"/>
</dbReference>
<gene>
    <name evidence="12" type="primary">glmM</name>
    <name evidence="12" type="ORF">LzC2_09420</name>
</gene>
<dbReference type="PANTHER" id="PTHR42946">
    <property type="entry name" value="PHOSPHOHEXOSE MUTASE"/>
    <property type="match status" value="1"/>
</dbReference>
<reference evidence="12 13" key="1">
    <citation type="journal article" date="2020" name="Syst. Appl. Microbiol.">
        <title>Alienimonas chondri sp. nov., a novel planctomycete isolated from the biofilm of the red alga Chondrus crispus.</title>
        <authorList>
            <person name="Vitorino I."/>
            <person name="Albuquerque L."/>
            <person name="Wiegand S."/>
            <person name="Kallscheuer N."/>
            <person name="da Costa M.S."/>
            <person name="Lobo-da-Cunha A."/>
            <person name="Jogler C."/>
            <person name="Lage O.M."/>
        </authorList>
    </citation>
    <scope>NUCLEOTIDE SEQUENCE [LARGE SCALE GENOMIC DNA]</scope>
    <source>
        <strain evidence="12 13">LzC2</strain>
    </source>
</reference>
<evidence type="ECO:0000259" key="8">
    <source>
        <dbReference type="Pfam" id="PF00408"/>
    </source>
</evidence>
<sequence>MPRILSVSGLRGVVGDGLDADFLTRFGQAVGTLAMREPVRDGVNRGLVVLTRDGRPTGSMVRHCVVGGLLAAGCRVLDGGVAMTPTCGVLVQHHGAAAGLQITASHNPLEWNGLKPFSPSGGVLNAEQGQELVALLESGEFAAAGWDGVGSVETLADPHGPHLRRVLALVDREAIRAKRFKVVLDCNRGSGGAATPGFLRDELGCEVVVLGETPDGLFEHTPEPTEANLTGLCDEVRRHGADVGFAQDPDADRLAVVDENGRYIGEELTLALCADHVLATCKGPLVVNGSTSRVNADVAERRGCAFHRSAVGEANVVGEMNRVGAALGGEGNGGVIEPKVGPVRDSLVSIAYLLDGLAKRGGSVGAWADSLPQYAIVKKKFAVPSPDRVNAACDALAAAYPDAEAKWGDGLRLDWPDRWVQVRASNTEPIARVIAEAPGADVSEALAAEATAICERAAA</sequence>
<comment type="similarity">
    <text evidence="2 7">Belongs to the phosphohexose mutase family.</text>
</comment>
<evidence type="ECO:0000256" key="4">
    <source>
        <dbReference type="ARBA" id="ARBA00022723"/>
    </source>
</evidence>
<dbReference type="Gene3D" id="3.30.310.50">
    <property type="entry name" value="Alpha-D-phosphohexomutase, C-terminal domain"/>
    <property type="match status" value="1"/>
</dbReference>
<protein>
    <submittedName>
        <fullName evidence="12">Phosphoglucosamine mutase</fullName>
        <ecNumber evidence="12">5.4.2.10</ecNumber>
    </submittedName>
</protein>
<proteinExistence type="inferred from homology"/>
<keyword evidence="4 7" id="KW-0479">Metal-binding</keyword>
<evidence type="ECO:0000256" key="3">
    <source>
        <dbReference type="ARBA" id="ARBA00022553"/>
    </source>
</evidence>
<dbReference type="InterPro" id="IPR005843">
    <property type="entry name" value="A-D-PHexomutase_C"/>
</dbReference>
<dbReference type="InterPro" id="IPR005841">
    <property type="entry name" value="Alpha-D-phosphohexomutase_SF"/>
</dbReference>
<dbReference type="EC" id="5.4.2.10" evidence="12"/>
<dbReference type="PANTHER" id="PTHR42946:SF1">
    <property type="entry name" value="PHOSPHOGLUCOMUTASE (ALPHA-D-GLUCOSE-1,6-BISPHOSPHATE-DEPENDENT)"/>
    <property type="match status" value="1"/>
</dbReference>
<dbReference type="RefSeq" id="WP_171184296.1">
    <property type="nucleotide sequence ID" value="NZ_WTPX01000019.1"/>
</dbReference>
<keyword evidence="5 7" id="KW-0460">Magnesium</keyword>
<dbReference type="PRINTS" id="PR00509">
    <property type="entry name" value="PGMPMM"/>
</dbReference>
<comment type="cofactor">
    <cofactor evidence="1">
        <name>Mg(2+)</name>
        <dbReference type="ChEBI" id="CHEBI:18420"/>
    </cofactor>
</comment>
<evidence type="ECO:0000313" key="13">
    <source>
        <dbReference type="Proteomes" id="UP000609651"/>
    </source>
</evidence>
<dbReference type="PROSITE" id="PS00710">
    <property type="entry name" value="PGM_PMM"/>
    <property type="match status" value="1"/>
</dbReference>
<dbReference type="SUPFAM" id="SSF55957">
    <property type="entry name" value="Phosphoglucomutase, C-terminal domain"/>
    <property type="match status" value="1"/>
</dbReference>
<dbReference type="InterPro" id="IPR005844">
    <property type="entry name" value="A-D-PHexomutase_a/b/a-I"/>
</dbReference>
<dbReference type="SUPFAM" id="SSF53738">
    <property type="entry name" value="Phosphoglucomutase, first 3 domains"/>
    <property type="match status" value="3"/>
</dbReference>
<evidence type="ECO:0000256" key="5">
    <source>
        <dbReference type="ARBA" id="ARBA00022842"/>
    </source>
</evidence>
<evidence type="ECO:0000256" key="2">
    <source>
        <dbReference type="ARBA" id="ARBA00010231"/>
    </source>
</evidence>
<feature type="domain" description="Alpha-D-phosphohexomutase alpha/beta/alpha" evidence="9">
    <location>
        <begin position="7"/>
        <end position="141"/>
    </location>
</feature>
<feature type="domain" description="Alpha-D-phosphohexomutase alpha/beta/alpha" evidence="11">
    <location>
        <begin position="269"/>
        <end position="372"/>
    </location>
</feature>
<dbReference type="Gene3D" id="3.40.120.10">
    <property type="entry name" value="Alpha-D-Glucose-1,6-Bisphosphate, subunit A, domain 3"/>
    <property type="match status" value="3"/>
</dbReference>
<dbReference type="InterPro" id="IPR005846">
    <property type="entry name" value="A-D-PHexomutase_a/b/a-III"/>
</dbReference>
<feature type="domain" description="Alpha-D-phosphohexomutase alpha/beta/alpha" evidence="10">
    <location>
        <begin position="162"/>
        <end position="261"/>
    </location>
</feature>
<keyword evidence="3" id="KW-0597">Phosphoprotein</keyword>
<dbReference type="InterPro" id="IPR016055">
    <property type="entry name" value="A-D-PHexomutase_a/b/a-I/II/III"/>
</dbReference>
<name>A0ABX1VAD6_9PLAN</name>
<dbReference type="InterPro" id="IPR036900">
    <property type="entry name" value="A-D-PHexomutase_C_sf"/>
</dbReference>
<evidence type="ECO:0000259" key="11">
    <source>
        <dbReference type="Pfam" id="PF02880"/>
    </source>
</evidence>
<dbReference type="InterPro" id="IPR016066">
    <property type="entry name" value="A-D-PHexomutase_CS"/>
</dbReference>
<keyword evidence="13" id="KW-1185">Reference proteome</keyword>
<dbReference type="Pfam" id="PF02879">
    <property type="entry name" value="PGM_PMM_II"/>
    <property type="match status" value="1"/>
</dbReference>
<evidence type="ECO:0000256" key="1">
    <source>
        <dbReference type="ARBA" id="ARBA00001946"/>
    </source>
</evidence>
<comment type="caution">
    <text evidence="12">The sequence shown here is derived from an EMBL/GenBank/DDBJ whole genome shotgun (WGS) entry which is preliminary data.</text>
</comment>
<keyword evidence="6 12" id="KW-0413">Isomerase</keyword>
<dbReference type="Pfam" id="PF02878">
    <property type="entry name" value="PGM_PMM_I"/>
    <property type="match status" value="1"/>
</dbReference>
<dbReference type="GO" id="GO:0008966">
    <property type="term" value="F:phosphoglucosamine mutase activity"/>
    <property type="evidence" value="ECO:0007669"/>
    <property type="project" value="UniProtKB-EC"/>
</dbReference>
<evidence type="ECO:0000259" key="10">
    <source>
        <dbReference type="Pfam" id="PF02879"/>
    </source>
</evidence>
<accession>A0ABX1VAD6</accession>
<dbReference type="InterPro" id="IPR024086">
    <property type="entry name" value="GlmM_arc-type"/>
</dbReference>
<organism evidence="12 13">
    <name type="scientific">Alienimonas chondri</name>
    <dbReference type="NCBI Taxonomy" id="2681879"/>
    <lineage>
        <taxon>Bacteria</taxon>
        <taxon>Pseudomonadati</taxon>
        <taxon>Planctomycetota</taxon>
        <taxon>Planctomycetia</taxon>
        <taxon>Planctomycetales</taxon>
        <taxon>Planctomycetaceae</taxon>
        <taxon>Alienimonas</taxon>
    </lineage>
</organism>
<evidence type="ECO:0000313" key="12">
    <source>
        <dbReference type="EMBL" id="NNJ24881.1"/>
    </source>
</evidence>
<evidence type="ECO:0000256" key="6">
    <source>
        <dbReference type="ARBA" id="ARBA00023235"/>
    </source>
</evidence>
<dbReference type="Pfam" id="PF02880">
    <property type="entry name" value="PGM_PMM_III"/>
    <property type="match status" value="1"/>
</dbReference>
<dbReference type="NCBIfam" id="TIGR03990">
    <property type="entry name" value="Arch_GlmM"/>
    <property type="match status" value="1"/>
</dbReference>
<dbReference type="Proteomes" id="UP000609651">
    <property type="component" value="Unassembled WGS sequence"/>
</dbReference>
<feature type="domain" description="Alpha-D-phosphohexomutase C-terminal" evidence="8">
    <location>
        <begin position="391"/>
        <end position="450"/>
    </location>
</feature>
<dbReference type="EMBL" id="WTPX01000019">
    <property type="protein sequence ID" value="NNJ24881.1"/>
    <property type="molecule type" value="Genomic_DNA"/>
</dbReference>
<evidence type="ECO:0000256" key="7">
    <source>
        <dbReference type="RuleBase" id="RU004326"/>
    </source>
</evidence>
<dbReference type="InterPro" id="IPR005845">
    <property type="entry name" value="A-D-PHexomutase_a/b/a-II"/>
</dbReference>
<dbReference type="Pfam" id="PF00408">
    <property type="entry name" value="PGM_PMM_IV"/>
    <property type="match status" value="1"/>
</dbReference>
<evidence type="ECO:0000259" key="9">
    <source>
        <dbReference type="Pfam" id="PF02878"/>
    </source>
</evidence>